<keyword evidence="2" id="KW-0597">Phosphoprotein</keyword>
<accession>A0A345T2T6</accession>
<dbReference type="FunFam" id="3.40.47.10:FF:000019">
    <property type="entry name" value="Polyketide synthase type I"/>
    <property type="match status" value="1"/>
</dbReference>
<evidence type="ECO:0000256" key="6">
    <source>
        <dbReference type="ARBA" id="ARBA00023315"/>
    </source>
</evidence>
<dbReference type="InterPro" id="IPR014043">
    <property type="entry name" value="Acyl_transferase_dom"/>
</dbReference>
<dbReference type="CDD" id="cd00833">
    <property type="entry name" value="PKS"/>
    <property type="match status" value="1"/>
</dbReference>
<dbReference type="PANTHER" id="PTHR43775:SF51">
    <property type="entry name" value="INACTIVE PHENOLPHTHIOCEROL SYNTHESIS POLYKETIDE SYNTHASE TYPE I PKS1-RELATED"/>
    <property type="match status" value="1"/>
</dbReference>
<dbReference type="OrthoDB" id="9778690at2"/>
<feature type="domain" description="Carrier" evidence="7">
    <location>
        <begin position="1755"/>
        <end position="1830"/>
    </location>
</feature>
<dbReference type="SMART" id="SM01294">
    <property type="entry name" value="PKS_PP_betabranch"/>
    <property type="match status" value="2"/>
</dbReference>
<protein>
    <submittedName>
        <fullName evidence="9">SDR family NAD(P)-dependent oxidoreductase</fullName>
    </submittedName>
</protein>
<sequence length="1922" mass="200931">MVHTAGVLDDGVVGSLTPERLARVMRPKAEAALHLHQLTRGLDLSAFVLFSSAAGLLGGAGQGNYAAANVFLDALAQHRRAHGLPAVSLAWTLWAGPSGITGHLGQQELARIAGSGLPALSAEQGLALFDQALATGEAVVAPIRLDLPVLRRTAAAGRLPALLRGLVRTPGRRTVDTAPGTATTPALARRLAGLSPAEQERALLEVVRRHAAAALGHSGAEAIGAEASFRDLGFDSLTSIELRNGLSADTGLRLPATLVFDHPRPAALARHLRDEIAGTVQQAAAAPVATADEDDPIVIVGMACQYPGGVASPEDLWRFVADGGDAISALPTDRGWDLDRLPGQEAGFLYGAAHFDAGLFNISPREALAMDPQQRLLLETSWEVFERAGVDPLSLKGSRTGVFVGAMGSGYASGLQSIPDGMEGYIGTGISGSVIAGRVAYTFGLEGPTMTIDTACSSALVALHLAAHALRQGECTLALAGGVTVMATPGTFTEFTKQNGLSSNGRCKAFAASADGTSFSEGVGVLLLERRSDAERHGHTVLAVVRGSATNQDGASNGLTAPSGPSQQRVIRQALANAGLTPAEVDAVEAHGTGTSLGDPIEAQALFATYGQDRPQDRPLWLGSSKSNFGHTQAAAGAAGIIKMVMAMRHGELPRTLHIDEPSPHIDWSSGTIQLLTEPRAWPAGGDRPRRAGVSSFGISGSNAHVIIEEPLTAPQPTAPRPDTPAGPYALTVSGQTPAALRDQAKRLRTHLAAHPEAELHDLGHALATTRHALDHRAVVVAEDREQFLTGLAALAQGTHDTADLAVGAAGTGGRTAFLFSGQGTQRPGMGQELYRRFTVYAETFDRVCAELDRHLDGPPLRDTVFAPEGSEAAALLDRTAYTQASLFAVQTALYALVRSWGAHPDALLGHSIGELTAAHAAGVLTLEDACALVAARGRLMQALPEGGAMTAVQAAEDEVLPLLDGLERQVSIAAVNGPSAVVLSGDQDEVARIADHFTALGRKTRRLPVSHAFHSPRMDAMLAEFAEVAAGVRYAPPTIPVVSNLTGRTATDEELRSPDYWVRHVRHAVRFSDGIRRLEADGVATFLELGPDSTLTAMALDSLRDPAPGTLAVPLLRRDRPEVRTALLAAGQLHVRGPGLDLAALYGDDARRVELPPYAFQRERYWLQPEPPSAPATAGGAGAADEQFWSVVERADLAELTGWLGLDGDTPLSAALPALSSWRDRRRDQSAMDSWEYRISWRPAPDNAAASLTGTWLLPVPAEHAADARTASLVDALTAHGAHVVPLPVECARADRAALAALLAEHPGADRVLSLLALDERPHPDHPATPRGLAATVALLQALTGTDTGSDTGSDTGTGSGAPLWCATTGAVAVHDGEAVTSPVQAAVWGLGRAAALEHPQHWGGLVDLPGGSGTTALPTRVTDRLCAVLDGAPGPDGRPGEDQAAVRASGTFLRRLVHAQRSTDGPGEPVDWTGTVLLTGGTGALGSRIADWLADQGAKRLIVAGRSGARAEGAAPLAARLADAGVEVTFAACDLADREALARLLAEHPVDAVVHTAGVLDDRLIDTLTPESLETVLRPKLAAARNLHELTRDRELSAFVLFSSIAGSIGSIGQANYAAANAYLDALAQQRHAEGLPATSLAWGPWAGGGMAVENAEVEQRMRRSGMQPLDPQLAPAALGRALAHGDTLLAVADVDWSRFAPGYTSVRRSPLLSDLPEVRDLRAARPSPDDEADPAGKLRAQLAGLSAPEQERTLVQLVRDQVARVLGHATVERVEATRAFNALGFDSLMAVELRNRLGIATGLQLPATLLFDHPTARDLAAQLRGRLVADTGGGAPLLADLDRIEAALAEVDQDDAQRARIGVRLQALLTRWNGTHGTYGTHGTPGSGGGDVADDISDRINSAAADEIFDFIENDLGIS</sequence>
<dbReference type="GO" id="GO:0004312">
    <property type="term" value="F:fatty acid synthase activity"/>
    <property type="evidence" value="ECO:0007669"/>
    <property type="project" value="TreeGrafter"/>
</dbReference>
<dbReference type="InterPro" id="IPR014030">
    <property type="entry name" value="Ketoacyl_synth_N"/>
</dbReference>
<dbReference type="InterPro" id="IPR016036">
    <property type="entry name" value="Malonyl_transacylase_ACP-bd"/>
</dbReference>
<dbReference type="InterPro" id="IPR050091">
    <property type="entry name" value="PKS_NRPS_Biosynth_Enz"/>
</dbReference>
<dbReference type="SMART" id="SM00825">
    <property type="entry name" value="PKS_KS"/>
    <property type="match status" value="1"/>
</dbReference>
<dbReference type="PROSITE" id="PS52004">
    <property type="entry name" value="KS3_2"/>
    <property type="match status" value="1"/>
</dbReference>
<evidence type="ECO:0000259" key="7">
    <source>
        <dbReference type="PROSITE" id="PS50075"/>
    </source>
</evidence>
<dbReference type="Gene3D" id="3.40.47.10">
    <property type="match status" value="1"/>
</dbReference>
<dbReference type="GO" id="GO:0033068">
    <property type="term" value="P:macrolide biosynthetic process"/>
    <property type="evidence" value="ECO:0007669"/>
    <property type="project" value="UniProtKB-ARBA"/>
</dbReference>
<organism evidence="9 10">
    <name type="scientific">Peterkaempfera bronchialis</name>
    <dbReference type="NCBI Taxonomy" id="2126346"/>
    <lineage>
        <taxon>Bacteria</taxon>
        <taxon>Bacillati</taxon>
        <taxon>Actinomycetota</taxon>
        <taxon>Actinomycetes</taxon>
        <taxon>Kitasatosporales</taxon>
        <taxon>Streptomycetaceae</taxon>
        <taxon>Peterkaempfera</taxon>
    </lineage>
</organism>
<dbReference type="SUPFAM" id="SSF55048">
    <property type="entry name" value="Probable ACP-binding domain of malonyl-CoA ACP transacylase"/>
    <property type="match status" value="1"/>
</dbReference>
<dbReference type="Pfam" id="PF02801">
    <property type="entry name" value="Ketoacyl-synt_C"/>
    <property type="match status" value="1"/>
</dbReference>
<dbReference type="SUPFAM" id="SSF51735">
    <property type="entry name" value="NAD(P)-binding Rossmann-fold domains"/>
    <property type="match status" value="3"/>
</dbReference>
<gene>
    <name evidence="9" type="ORF">C7M71_025735</name>
</gene>
<dbReference type="InterPro" id="IPR041618">
    <property type="entry name" value="PKS_DE"/>
</dbReference>
<dbReference type="InterPro" id="IPR016039">
    <property type="entry name" value="Thiolase-like"/>
</dbReference>
<dbReference type="SUPFAM" id="SSF53901">
    <property type="entry name" value="Thiolase-like"/>
    <property type="match status" value="1"/>
</dbReference>
<proteinExistence type="predicted"/>
<dbReference type="Pfam" id="PF16197">
    <property type="entry name" value="KAsynt_C_assoc"/>
    <property type="match status" value="1"/>
</dbReference>
<evidence type="ECO:0000256" key="4">
    <source>
        <dbReference type="ARBA" id="ARBA00023194"/>
    </source>
</evidence>
<dbReference type="InterPro" id="IPR006162">
    <property type="entry name" value="Ppantetheine_attach_site"/>
</dbReference>
<dbReference type="Pfam" id="PF00698">
    <property type="entry name" value="Acyl_transf_1"/>
    <property type="match status" value="1"/>
</dbReference>
<reference evidence="10" key="1">
    <citation type="submission" date="2018-07" db="EMBL/GenBank/DDBJ databases">
        <title>Streptacidiphilus bronchialis DSM 106435 chromosome.</title>
        <authorList>
            <person name="Batra D."/>
            <person name="Gulvik C.A."/>
        </authorList>
    </citation>
    <scope>NUCLEOTIDE SEQUENCE [LARGE SCALE GENOMIC DNA]</scope>
    <source>
        <strain evidence="10">DSM 106435</strain>
    </source>
</reference>
<feature type="domain" description="Ketosynthase family 3 (KS3)" evidence="8">
    <location>
        <begin position="294"/>
        <end position="710"/>
    </location>
</feature>
<dbReference type="InterPro" id="IPR014031">
    <property type="entry name" value="Ketoacyl_synth_C"/>
</dbReference>
<evidence type="ECO:0000256" key="3">
    <source>
        <dbReference type="ARBA" id="ARBA00022679"/>
    </source>
</evidence>
<keyword evidence="3" id="KW-0808">Transferase</keyword>
<keyword evidence="4" id="KW-0045">Antibiotic biosynthesis</keyword>
<dbReference type="SMART" id="SM00823">
    <property type="entry name" value="PKS_PP"/>
    <property type="match status" value="2"/>
</dbReference>
<evidence type="ECO:0000259" key="8">
    <source>
        <dbReference type="PROSITE" id="PS52004"/>
    </source>
</evidence>
<dbReference type="InterPro" id="IPR001227">
    <property type="entry name" value="Ac_transferase_dom_sf"/>
</dbReference>
<dbReference type="PROSITE" id="PS50075">
    <property type="entry name" value="CARRIER"/>
    <property type="match status" value="2"/>
</dbReference>
<evidence type="ECO:0000256" key="2">
    <source>
        <dbReference type="ARBA" id="ARBA00022553"/>
    </source>
</evidence>
<dbReference type="Pfam" id="PF18369">
    <property type="entry name" value="PKS_DE"/>
    <property type="match status" value="1"/>
</dbReference>
<dbReference type="KEGG" id="stri:C7M71_025735"/>
<dbReference type="InterPro" id="IPR020841">
    <property type="entry name" value="PKS_Beta-ketoAc_synthase_dom"/>
</dbReference>
<dbReference type="SUPFAM" id="SSF52151">
    <property type="entry name" value="FabD/lysophospholipase-like"/>
    <property type="match status" value="1"/>
</dbReference>
<dbReference type="NCBIfam" id="NF045894">
    <property type="entry name" value="PKS_plus_SDR"/>
    <property type="match status" value="1"/>
</dbReference>
<dbReference type="InterPro" id="IPR057326">
    <property type="entry name" value="KR_dom"/>
</dbReference>
<dbReference type="InterPro" id="IPR016035">
    <property type="entry name" value="Acyl_Trfase/lysoPLipase"/>
</dbReference>
<feature type="domain" description="Carrier" evidence="7">
    <location>
        <begin position="201"/>
        <end position="276"/>
    </location>
</feature>
<dbReference type="GO" id="GO:0006633">
    <property type="term" value="P:fatty acid biosynthetic process"/>
    <property type="evidence" value="ECO:0007669"/>
    <property type="project" value="InterPro"/>
</dbReference>
<keyword evidence="1" id="KW-0596">Phosphopantetheine</keyword>
<dbReference type="GO" id="GO:0031177">
    <property type="term" value="F:phosphopantetheine binding"/>
    <property type="evidence" value="ECO:0007669"/>
    <property type="project" value="InterPro"/>
</dbReference>
<dbReference type="InterPro" id="IPR018201">
    <property type="entry name" value="Ketoacyl_synth_AS"/>
</dbReference>
<dbReference type="EMBL" id="CP031264">
    <property type="protein sequence ID" value="AXI80291.1"/>
    <property type="molecule type" value="Genomic_DNA"/>
</dbReference>
<dbReference type="PROSITE" id="PS00012">
    <property type="entry name" value="PHOSPHOPANTETHEINE"/>
    <property type="match status" value="2"/>
</dbReference>
<dbReference type="InterPro" id="IPR009081">
    <property type="entry name" value="PP-bd_ACP"/>
</dbReference>
<dbReference type="FunFam" id="3.40.366.10:FF:000002">
    <property type="entry name" value="Probable polyketide synthase 2"/>
    <property type="match status" value="1"/>
</dbReference>
<dbReference type="FunFam" id="1.10.1200.10:FF:000007">
    <property type="entry name" value="Probable polyketide synthase pks17"/>
    <property type="match status" value="2"/>
</dbReference>
<dbReference type="Proteomes" id="UP000249340">
    <property type="component" value="Chromosome"/>
</dbReference>
<dbReference type="InterPro" id="IPR020806">
    <property type="entry name" value="PKS_PP-bd"/>
</dbReference>
<dbReference type="CDD" id="cd08952">
    <property type="entry name" value="KR_1_SDR_x"/>
    <property type="match status" value="1"/>
</dbReference>
<dbReference type="Gene3D" id="3.40.50.720">
    <property type="entry name" value="NAD(P)-binding Rossmann-like Domain"/>
    <property type="match status" value="2"/>
</dbReference>
<keyword evidence="5" id="KW-0511">Multifunctional enzyme</keyword>
<dbReference type="SUPFAM" id="SSF47336">
    <property type="entry name" value="ACP-like"/>
    <property type="match status" value="2"/>
</dbReference>
<dbReference type="InterPro" id="IPR036291">
    <property type="entry name" value="NAD(P)-bd_dom_sf"/>
</dbReference>
<evidence type="ECO:0000313" key="9">
    <source>
        <dbReference type="EMBL" id="AXI80291.1"/>
    </source>
</evidence>
<dbReference type="InterPro" id="IPR036736">
    <property type="entry name" value="ACP-like_sf"/>
</dbReference>
<dbReference type="GO" id="GO:0004315">
    <property type="term" value="F:3-oxoacyl-[acyl-carrier-protein] synthase activity"/>
    <property type="evidence" value="ECO:0007669"/>
    <property type="project" value="InterPro"/>
</dbReference>
<dbReference type="PROSITE" id="PS00606">
    <property type="entry name" value="KS3_1"/>
    <property type="match status" value="1"/>
</dbReference>
<dbReference type="PANTHER" id="PTHR43775">
    <property type="entry name" value="FATTY ACID SYNTHASE"/>
    <property type="match status" value="1"/>
</dbReference>
<dbReference type="SMART" id="SM00827">
    <property type="entry name" value="PKS_AT"/>
    <property type="match status" value="1"/>
</dbReference>
<dbReference type="Gene3D" id="1.10.1200.10">
    <property type="entry name" value="ACP-like"/>
    <property type="match status" value="2"/>
</dbReference>
<dbReference type="Pfam" id="PF00109">
    <property type="entry name" value="ketoacyl-synt"/>
    <property type="match status" value="1"/>
</dbReference>
<dbReference type="Pfam" id="PF08659">
    <property type="entry name" value="KR"/>
    <property type="match status" value="2"/>
</dbReference>
<dbReference type="Gene3D" id="3.30.70.3290">
    <property type="match status" value="1"/>
</dbReference>
<evidence type="ECO:0000313" key="10">
    <source>
        <dbReference type="Proteomes" id="UP000249340"/>
    </source>
</evidence>
<evidence type="ECO:0000256" key="5">
    <source>
        <dbReference type="ARBA" id="ARBA00023268"/>
    </source>
</evidence>
<dbReference type="InterPro" id="IPR013968">
    <property type="entry name" value="PKS_KR"/>
</dbReference>
<dbReference type="SMART" id="SM00822">
    <property type="entry name" value="PKS_KR"/>
    <property type="match status" value="1"/>
</dbReference>
<keyword evidence="10" id="KW-1185">Reference proteome</keyword>
<dbReference type="Gene3D" id="3.40.366.10">
    <property type="entry name" value="Malonyl-Coenzyme A Acyl Carrier Protein, domain 2"/>
    <property type="match status" value="1"/>
</dbReference>
<keyword evidence="6" id="KW-0012">Acyltransferase</keyword>
<dbReference type="Pfam" id="PF00550">
    <property type="entry name" value="PP-binding"/>
    <property type="match status" value="2"/>
</dbReference>
<evidence type="ECO:0000256" key="1">
    <source>
        <dbReference type="ARBA" id="ARBA00022450"/>
    </source>
</evidence>
<name>A0A345T2T6_9ACTN</name>
<dbReference type="InterPro" id="IPR032821">
    <property type="entry name" value="PKS_assoc"/>
</dbReference>